<comment type="function">
    <text evidence="1">Potential calcium-dependent cell-adhesion protein. May be involved in the establishment and maintenance of specific neuronal connections in the brain.</text>
</comment>
<dbReference type="FunFam" id="2.60.40.60:FF:000004">
    <property type="entry name" value="Protocadherin 1 gamma 2"/>
    <property type="match status" value="9"/>
</dbReference>
<feature type="domain" description="Cadherin" evidence="14">
    <location>
        <begin position="1110"/>
        <end position="1219"/>
    </location>
</feature>
<organism evidence="15 16">
    <name type="scientific">Gambusia affinis</name>
    <name type="common">Western mosquitofish</name>
    <name type="synonym">Heterandria affinis</name>
    <dbReference type="NCBI Taxonomy" id="33528"/>
    <lineage>
        <taxon>Eukaryota</taxon>
        <taxon>Metazoa</taxon>
        <taxon>Chordata</taxon>
        <taxon>Craniata</taxon>
        <taxon>Vertebrata</taxon>
        <taxon>Euteleostomi</taxon>
        <taxon>Actinopterygii</taxon>
        <taxon>Neopterygii</taxon>
        <taxon>Teleostei</taxon>
        <taxon>Neoteleostei</taxon>
        <taxon>Acanthomorphata</taxon>
        <taxon>Ovalentaria</taxon>
        <taxon>Atherinomorphae</taxon>
        <taxon>Cyprinodontiformes</taxon>
        <taxon>Poeciliidae</taxon>
        <taxon>Poeciliinae</taxon>
        <taxon>Gambusia</taxon>
    </lineage>
</organism>
<dbReference type="Gene3D" id="2.60.40.60">
    <property type="entry name" value="Cadherins"/>
    <property type="match status" value="59"/>
</dbReference>
<dbReference type="GO" id="GO:0005886">
    <property type="term" value="C:plasma membrane"/>
    <property type="evidence" value="ECO:0007669"/>
    <property type="project" value="UniProtKB-SubCell"/>
</dbReference>
<name>A0A315VVQ9_GAMAF</name>
<feature type="transmembrane region" description="Helical" evidence="13">
    <location>
        <begin position="4546"/>
        <end position="4564"/>
    </location>
</feature>
<evidence type="ECO:0000313" key="16">
    <source>
        <dbReference type="Proteomes" id="UP000250572"/>
    </source>
</evidence>
<dbReference type="PROSITE" id="PS50268">
    <property type="entry name" value="CADHERIN_2"/>
    <property type="match status" value="59"/>
</dbReference>
<feature type="domain" description="Cadherin" evidence="14">
    <location>
        <begin position="3417"/>
        <end position="3526"/>
    </location>
</feature>
<feature type="domain" description="Cadherin" evidence="14">
    <location>
        <begin position="896"/>
        <end position="1003"/>
    </location>
</feature>
<dbReference type="SMART" id="SM00112">
    <property type="entry name" value="CA"/>
    <property type="match status" value="59"/>
</dbReference>
<feature type="domain" description="Cadherin" evidence="14">
    <location>
        <begin position="5958"/>
        <end position="6064"/>
    </location>
</feature>
<feature type="domain" description="Cadherin" evidence="14">
    <location>
        <begin position="6388"/>
        <end position="6496"/>
    </location>
</feature>
<dbReference type="PRINTS" id="PR00205">
    <property type="entry name" value="CADHERIN"/>
</dbReference>
<feature type="domain" description="Cadherin" evidence="14">
    <location>
        <begin position="4667"/>
        <end position="4775"/>
    </location>
</feature>
<feature type="domain" description="Cadherin" evidence="14">
    <location>
        <begin position="6964"/>
        <end position="7071"/>
    </location>
</feature>
<dbReference type="FunFam" id="2.60.40.60:FF:000007">
    <property type="entry name" value="Protocadherin alpha 2"/>
    <property type="match status" value="10"/>
</dbReference>
<feature type="domain" description="Cadherin" evidence="14">
    <location>
        <begin position="5114"/>
        <end position="5213"/>
    </location>
</feature>
<feature type="domain" description="Cadherin" evidence="14">
    <location>
        <begin position="7302"/>
        <end position="7401"/>
    </location>
</feature>
<feature type="transmembrane region" description="Helical" evidence="13">
    <location>
        <begin position="6624"/>
        <end position="6647"/>
    </location>
</feature>
<keyword evidence="6" id="KW-0677">Repeat</keyword>
<feature type="domain" description="Cadherin" evidence="14">
    <location>
        <begin position="4205"/>
        <end position="4314"/>
    </location>
</feature>
<evidence type="ECO:0000259" key="14">
    <source>
        <dbReference type="PROSITE" id="PS50268"/>
    </source>
</evidence>
<dbReference type="InterPro" id="IPR020894">
    <property type="entry name" value="Cadherin_CS"/>
</dbReference>
<evidence type="ECO:0000256" key="10">
    <source>
        <dbReference type="ARBA" id="ARBA00023136"/>
    </source>
</evidence>
<sequence length="7573" mass="837104">MENVRAAKDDDDDHVTFYLMITLGAVSVLFIISIIVLIAMQCSKSTDYTSKYLQETNYDGTLCHSIQYRSGDKRYMLVGPRMSIGSTIVPGSHANTLVLPDRRRTSEEVTQFRYSVLEEAPEGTIVGNIGKDLGLDNSMRKERDMRIVYGSKEPPFIVKQDDGVLYVNGKIDREEICERRKDCLVDLKLVLQNPLEINHVIVEILDINDHSPIFQQKENMLEVSESAMPGAKFQLQAARDADSGLLSVQQYRLSQNRHFRLDVKDRGEDRKTPSLVLEKPLDRETVKSHVLLLTALDGGKPPRSGNMTIVVNVSDVNDNPPVFSLESYTVSLKENSPVGMTVIQVSATDLDEGTNGRVEYSFGNDVDAQVRERFNINHENGVIVVSGNIDFEECSRYEIDVQASDKGTATLNTETSVIINIVDLNDNKPEIEVTSFSQALPEDSKPGTTVALISVKDADSGLNGKVLCYINSDFPFLLTPSLKNNMYSLVTKTSLDREQTFQYNVLIVAKDAGEPSLHSEINIIVDISDANDNFPEFSKNQYAFYILENNTPGEKIISVTACDKDNGSNAIISYQIMKDREVSNTQIYSLNINSETGEIVALKSFDFETLKTFQFQCSKSTEYTSKYLQETNYDGTLCHSIQYRSGDKRYMLVGPRMSIGSTIVPGSHANTLVLPDRRRTSEELRYTISEELKEGSLVGNLAKDLGIDATVMKRRGFRIMSGLNEPLFTVNKNDGIMYTRQQIDREQVCKDNNACLINIKTVLENPLEIHYVTVEIADLNDHSPKFPENIQRLEISESALPGAQYQLQMAHDPDGGINAVQQYTISQNDHFRLEIKDRGRDGKTPILQLQKQLDREAKDSHKFVLRAIDGGTPPKTGTVEIYIDVIDVNDNMPIFTKEKYSASLQENAPVGTTVIQVNATDMDAGLNGEVVYSFGSDVKDQIKEIFSIDSITGEITVRGHVDFEEKDSYDIDIQASDKGSVPLKTYKSVIIKITDVNDNSPVIEVASLSSAVSEDSRPGTTVALISITDLDSGVNGKIISYVADEEPFKITPSFQDNMFAVVTKSELDREKKCVYDLTIIAKDSGTPALKSQRTIHLNILDANDNSPEFLQSPYAFYVTENNSPGASVFSVRAVDRDERENSQIAYSFMRTTGNEHTVTSFLNVNSETGDMVALKGFDFETLKAFQFQVVATDSGTPSLSSNVTVNVFILDQNDNAPVILYPLSSNGSAEGVEEIPRNVNAGHLVTKVRAYDADIGYNGWLLFSLQEVTDHSLFGLDRYTGQIRTLRSFTETDEAEHKLVILVKDNGNVSLSATATVIVKLVEPKEAFAASDVKSAATENEDDHVTFYLMITLGAVSVLFIISIIVLIAMQCSKSTDYTSKYLQEPNYDGTLCHSIQYRSGDKRYMLVGPRMSIGSTIVPGSHANTLVLPDRRRTSEEQIFNMEQRRPITRSEWIKWITFMMTLFSFWSSSVAQFRYSIFEEVKEGTVVGNITKDLGLDKSTMKQRGIRIVYGATEPLFGVNQNDGVLYVDRKFDREDICDRSKVCVLDLKTVLQNPLEIHHVAVEILDVNDHAPVFAHNESMLEISESALPGSRFQLQEARDADSGLFSVQQYKLSQNGHFRLEVKDRGEDRKTPSLVLEKPLDRESARSHVLLLTALDGGKPPKSGNMTIVVNVSDVNDNPPVFSQEAYTVSIKENSPVGTTVIQVSATDLDEGSNGEVMYSFGNHVDARVRERFSLNPITGVIVVTGVLDFEECRKYEIDVQASDNGAATLKTDKTVVINVVDVNDNEPKIEVTSFSHAIPEDSKPGTTVALISVKDADSGLNGKVLCYINQDLPFLLTPSLQNNVYSLVTKTILDREKEARYNVRIIAKDAGEKSLSSEKIIPVLVSDINDNKPEFQKDPYIFYITENNAPGEKILSVSALDDDEGSNALVSYLILRNKEGTNIPTSFLNVNSETGDIAGLKSFDFETLKTFQFQVVATDSGTPSLSSNVTVNVFILDQNDNAPVILYPLSSNGSAEGVEEIPRNVNAGHLVTKVRAYDADIGYNGWLLFSLQEVTDHSLFGLDRYTGQIRTLRSFTETDEAEHKLVILVKDNGNVSLSATATMIVKLVEPKEAFAASDVKSAAKDDDDDHVTFYLMITLGAVSVLFIISIIVLIAMQCSKSTEYTSKYIQETNYDGTLCHSIQYRSGDKRYMLVGPRMSIGSTIVPGSHANTLVLPDRRRTSEELKYSIFEEVQSGTFVGNIAKDLGLDKDVLKNRGYRIVAGSTETPFEVNENDGILYLKSKIDREEVCERISPCLINLKTVLENPLEIHYVSVEILDVNDHSPVFPEKEKKLEMSESALPGARFQLQAARDPDVGQFSIQQYKLSHNEHFRIEVKDRGEDRKVPFLVLQKQLDREKAAKHRLRLTAMDGGKPAKSGDIDITVDVLDVNDNSPLFTEETYSVTVDENIPIGTVIIQVNATDLDQGANSEIIYSFGNEIDSKLMELFSIDENTGEVKVTGQLDFEESKSYEIDIQASDKGQVPLTSDKSVMISVRDVNDNPPEIEVTSFSSLIREDAKIGTTVALISVNDLDSGINGKVICTIKEDVPFSLSQSLQENMYAVVTKSRLDREMMSQYDVTISAKDAGEPPFLSEKTMKVIVSDVNDNLPEFVLSPYTFYITENNNPGASVFSVIAYDQDDGDNALLSYNILREKGSHDRLTSFLNINAETGSIVALKSFDFETLKTFQFQVVATDSGTPSLSSNVTVNVFILDQNDNAPVILYPLSSNGSAEGVEEIPRNVNAGHLVTKVRAYDADIGYNGWLLFSLQEVTDHSLFGLDRYTGQIRTLRSFTETDEAEHKLVILVKDNGNVSLSATATVIVKLVEPKEAFAASDVKSAAKDDDDENDVTFYLMITLGAVSVLFIISIIVLIAMQCSKPTEYTSKYLQETNYDGTLCHSIQYRSGDKRYMLVGPRMSVGSTIVPGSHANTLVLPDRRRTSEELAAAQLRYSISEGMNEGTVVGNVAKDLGLDKSTLGDRKYRVVSSDADPLFRVNQVDGNLYVSRMIDREKVCSDSGTCLINLKTVLENPLEVHYVRVEVLDINDHSPSFQDNQTTMEISESVLPGTRFQLTAAKDPDSGQFSVQQYRLSQNEHFRLEVKDKRNDIKLPILIVQKPLDRETARNHSLTLTAVDGGKPPKSGNMNILINVLDVNDNVPVFTKDAYSVMLSENSPIKTTVVQVKATDLDEGPNGEVIYSFSNSVSKNILNLFNINSLTGEITVKGLIDFEEKEEYDIEVRASDKGLPPLTAEKTVVIKIIDINDNAPEIEVTSFSSSIPEDSRPGTTVALISVTDLDSALNGNVICTISEDIVFALSATLQDNMFSVVTKSNLDREKTSRYDLTITAKDEGNPSLSSEKTISVVVSDVNDNSPEFSQNPYYFYTTEGNKSGSLVFSVKAFDKDENENARISYHVSVEGSKDSTLISFLSINSETGEMVALKSFDFEILKTFQFQVVATDYGTPSLSSNVTVNVFILDQNDNAPVILYPLSSNGSAEGVEEIPRNVNAGHLVTKVRAYDADIGYNGWLLFSLQEVTDHSLFGLDRYTGQIRTLRSFTETDEAEHKLVILVKDNGNVSLSATATVIVKLVEPKEAFAAADVKSAAKDDDDDHVTFYLMITLGAVSVLFIISIIVLIAMQCSKSTEYTSKYLQETNYDGTLCHSIQYRSGDKRYMLVGPRMSIGSTIVPGSHTNTLVLPDRRRTSEEFTMEQRSRVPRRPGQYLAGCIAAMLLFSGVSAQLKYSISEEVNEGTVVGNIAKDLELDKSILKDRKYRIVSNDAEPFFRLNQDDGVLYVSQKIDREKVCSQSSTCLLSVKTVLENPLEVHYVVVEVLDINDHTPVFQENELRLEISESVFSGARFQLKAAKDPDSGRFSVQQYKLNQNDQFRLEVKDKGDDGKIPVLIVQKPLDRETAKKHSLVLTAMDGDKPPKTGSMNIQIHVLDVNDNVPVFSSDAYSVTLRENSPLGTTVVQVNATDLDDGTNGEVIYSLGKSMNQQALNIFDINPITGDITVKGLIDYEERDKYEIEIEASDKGIAPLTTEKSVNIKIIDLNDNAPEIEVTSFSSSIPEDTRPGTTVALISVNDLDSGVNGKVICSMSEDIPFTLAPTIQDTIFSLVTKYPLDREKQSHYDLTIFAKDAGQPPLSSEKKISVVVSDVNDNRPEFVLSPYTFYLSEANEPGTSVFSVKAFDRDENDNAIISYQVGRGGKENDKLTSFLNINSETGEIVALKSFDFETLKTFQFQVVATDSGTPSLSSNVTVNVFILDQNDNAPVILHPLSSNGSAEGVEEIPRNVNAGHLVTKVRAYDADIGYNGWLLFSLQEVTDHSLFGLDRYTGQIRTLRSFTETDEAEHKLVILVKDNGNVSLSATATVIVKLVEPKEAFAASDVKSAAKDDEGNDVTFYLMITLGGVSILFIISIIVLIAMQCSKSTEYTSKYLQETNYDGTLCHSIQYRSGDKRYMLVGPRMSIGSTIVPGSHANTLVLPDRRRTSEEEQKRIERRKEQEYFVVLVLAPLFWSVASAQLRYSISEEVKGGTVVGNIAKDLGIDKNILKDRKYRIVSSDVDPLFNVNQNDGMLYVSRTIDREEVCAQSSRCVMNVKTVLENPLEVHYVEVEILDINDHSPVFLDKNITLEISESALPGARFQLKPAQDPDSGQLSVQHYKLSQNDHFRLEIKDKRNDIKIPILVVQKPLDRETAPSHKLILTALDEGKPPKFGNMNILMHVIDFNDNAPVFSEKEYTAALNENAPLGTTVMKVNATDLDQGSNGEVFYSFSNSVSQKILNQFNIDSLTGAITVKGVIDYEDKDEYEIEIQASDKGFAPLTTEKSVIIKIIDMNDNAPEIEVTSFSSSLPEDSQPGTTVALISVNDLDSGHNGKIICSLQEGVPFNLSPALKDKMFSLVTRSSLDREEKSHYNLIITAKDAGQPPLSSVKTVSVVVSDVNDNKPEFLLNPYTFYINENNNAGSMMFSVKAADRDENENARISYHVVRHEIDDSKLTSFLNINSENGDITGLKNFDFETLKTFQFQVVATDSGTPSLSSNVTVNVFILDQNDNAPVILYPLSSNGSAEGVEEIPRNVNAGHLVTKVRAYDADIGYNGWLLFSLQEVTDHSLFGLDRYTGQIRTLRSFTETDEAEHKLVILVKDNGNVSLSATATVIVKLVEPKEAFAASDVKSAAKDDEEDNVTFYLMITLVDDGTAVGNLVKDLGLDKSTLKSRKYRVVSGGADPLFYVNESDGVLYVTRRIDREEVCAQSSACLINVKTVLETPLEVHNIAVEVLDINDHSPNFSEAEKILEISESVLPGARFQLKPARDLDSGQFSIQQYKLSQDDHFRLEVRDKEDDGKIPILVLKKSLDRETARSHSLLLTALDGGKPPKSGDMKIRVNATDLDDGQNGEIVFSFGNSVSSKIFSIFDINESTGQITVKGLVDYEQKEKYEIEIQASDKGLAPLTAEKNVIIKIIDVNDNAPQIEITSFSSSIPEDARPGTTVALISVNDLDAGLNGKVICSIGEDAPFSLLPSMQHNMFSLVTKSPLDRENRSHYELTITAKDSGQPSLSSVKTIDVDVSDVNDNKPEFLQSPYTFYITEGNEPGANFISIKAFDRDESNNAIISYHILREAHEDNKVVSFLNINTETGSIVALRSFDFETFKTFQFQVVAMDSGTPSLSSNVTVNVFILDQNDNAPVILYPLSSNGSAEGVEEIPRNVNAGHLVTKVRAYDADIGYNGWLLFSLQEVTDHSLFGLDRYTGQIRTLRSFTETDEAEHKLVILVKDNGNVSLSATATVIVKLVEPKEAFAASDVKSAAKDDEDDHVTFYLMITLGAVSVLFIISIIVLIAMQCSKSTDYTSKYLQETNYDGTLCHSIQYRSGDKRYMLVGPRMSIGSTIVPGSHANTLVLPDRRRTSEEKIPRSMDEAAVTSAQMRYSISEEVKEGTVIGNIANDLGLDQTTLKDRKYRIATSTVDHLFHLDPNDGILYLSRKIDREEVCEHTTACEINLKTVLENPLEVHYVGVEVLDVNDNSPTFPENETVVEISESVLPGVRIPLQPARDPDAGIFSIQRYKLSANDYFRLEVKDTGDDGKIPVLIVQKALDRETSASHTLVLTALDGGKPPKSSESDIVVNVLDANDNAPVFSKDIYSVMLEENCPLGTTVIKINATDLDSERNGEVVYTFSNSVNRKFFKLFEINPSTGEITVKGLIDYEERDRYQLEIEASDKGLPPLSAQKSITIKIMDMNDHAPEIEITSFSRSIPENSPAGTTVALISVNDLDSGLNGKTISTLNDDIPFILSPSLQDKMFSLVTKSPLDREKQSHYVIIITSKDAGQPPRSCEKAISVAVSDVNDNYPEFSMSPYNFYVTEGNNPGAYLFSVNAFDRDENTNSIVSYEILRKAGRDSTVSFINVNSETGDIMAMKSLDFEALKTFQFQVVATDSGTPSLSSNVTVNVFILDQNDNAPVILYPLSSNGSAEGVEEIPRNVNAGHLVTKVRAYDADIGYNGWLLFSLQEVTDHSLFGLDRYTGQIRTLRSFTETDEAEHKLVILVKDNGNVSLSATATVIVKLVEPKEAFAASDVKSAAMDDDDDHVTFYLMITLGAVSVLFIISIIVLIAMQCSKSTDYTSKYLQETNYDGTLCHSIQYRSGDKRYMLVGPRMSIGSTIVPGSHANTLVLPDRRRTSEEVRLHCGGGHSAQCIAALEHLLIFIVSLDFTFNFTSAQLRYSLPEELTTGAVVGNIAKDLGLESTVLIDRGFRIVSGSKDSLFHLSDDGVLHISRKIDREEVCDQTASCIINIKTVLENPLEVHYVTIEVLDVNDHSPTFPKNETHLEISESALSGARFQLQDARDPDSGLYSVQQYKLSQNDHFRLEIKDRGQDGKIPVLFLHKPLDREVARSHRLLLTAVDGGKPPKSGTMGIVINVLDVNDNMPVFTRESYTVELNENSPVGTTVIQVNATDKDEGLNGEVVYSFGDNVNNKLRKLFEIDAITGAIAVKGLLDFEAKDRYEIDIKASDKGTVPLSTEKSVIIAVVDLNDNAPEIEVTSLSSAIPEDSKPGRTVALISVSDKDSGVNGKVICSIIDDVPFTLTPSLQENMFSIVTKSQLDREHKSKYEVTIIARDAGEPALSVQKTISVTVSDVNDNSPEFSTSPYNFYVTENNVAGASLFSLDAFDYDEGDNAHISYKIPRSGAAHKTATTFLNINSETGTIVALKSFDFETLKMFEFQVVATDSGTPSLSSNVTVNVFILDQNDNAPVILYPLSSNGSAEGVEEIPRNVNAGHLVTKVRAYDADIGYNGWLLFSLQEVTDHSLFGLDRYTGQIRTLRSFTETDEAEHKLVILVKDNGNVSLSATATVIVKLVEPKEAFAASDVKSAAQDDEGNDVTFYLMITLGAVSVLFIISIIILIAMQCSKSTDYTSKYLQETNYDGTLCHSIQYRSGDKRYMLVGPRMSIGSTIVPGSHANTLVLPDRRRTEELRSVVLIISSEHCCDGSVALVSVIAEFEFGKHAECMKKTERWVWKMSVNAVSLIQILLSPPAMFLFLP</sequence>
<feature type="domain" description="Cadherin" evidence="14">
    <location>
        <begin position="7072"/>
        <end position="7177"/>
    </location>
</feature>
<feature type="transmembrane region" description="Helical" evidence="13">
    <location>
        <begin position="2894"/>
        <end position="2917"/>
    </location>
</feature>
<feature type="domain" description="Cadherin" evidence="14">
    <location>
        <begin position="2987"/>
        <end position="3093"/>
    </location>
</feature>
<protein>
    <recommendedName>
        <fullName evidence="14">Cadherin domain-containing protein</fullName>
    </recommendedName>
</protein>
<dbReference type="Pfam" id="PF00028">
    <property type="entry name" value="Cadherin"/>
    <property type="match status" value="48"/>
</dbReference>
<proteinExistence type="predicted"/>
<keyword evidence="10 13" id="KW-0472">Membrane</keyword>
<evidence type="ECO:0000256" key="1">
    <source>
        <dbReference type="ARBA" id="ARBA00003436"/>
    </source>
</evidence>
<feature type="transmembrane region" description="Helical" evidence="13">
    <location>
        <begin position="2138"/>
        <end position="2161"/>
    </location>
</feature>
<feature type="domain" description="Cadherin" evidence="14">
    <location>
        <begin position="5512"/>
        <end position="5617"/>
    </location>
</feature>
<feature type="domain" description="Cadherin" evidence="14">
    <location>
        <begin position="6786"/>
        <end position="6854"/>
    </location>
</feature>
<feature type="domain" description="Cadherin" evidence="14">
    <location>
        <begin position="1471"/>
        <end position="1577"/>
    </location>
</feature>
<feature type="transmembrane region" description="Helical" evidence="13">
    <location>
        <begin position="3654"/>
        <end position="3677"/>
    </location>
</feature>
<dbReference type="PROSITE" id="PS00232">
    <property type="entry name" value="CADHERIN_1"/>
    <property type="match status" value="30"/>
</dbReference>
<dbReference type="Pfam" id="PF16492">
    <property type="entry name" value="Cadherin_C_2"/>
    <property type="match status" value="5"/>
</dbReference>
<feature type="domain" description="Cadherin" evidence="14">
    <location>
        <begin position="2333"/>
        <end position="2441"/>
    </location>
</feature>
<feature type="transmembrane region" description="Helical" evidence="13">
    <location>
        <begin position="4442"/>
        <end position="4465"/>
    </location>
</feature>
<dbReference type="GO" id="GO:0005509">
    <property type="term" value="F:calcium ion binding"/>
    <property type="evidence" value="ECO:0007669"/>
    <property type="project" value="UniProtKB-UniRule"/>
</dbReference>
<reference evidence="15 16" key="1">
    <citation type="journal article" date="2018" name="G3 (Bethesda)">
        <title>A High-Quality Reference Genome for the Invasive Mosquitofish Gambusia affinis Using a Chicago Library.</title>
        <authorList>
            <person name="Hoffberg S.L."/>
            <person name="Troendle N.J."/>
            <person name="Glenn T.C."/>
            <person name="Mahmud O."/>
            <person name="Louha S."/>
            <person name="Chalopin D."/>
            <person name="Bennetzen J.L."/>
            <person name="Mauricio R."/>
        </authorList>
    </citation>
    <scope>NUCLEOTIDE SEQUENCE [LARGE SCALE GENOMIC DNA]</scope>
    <source>
        <strain evidence="15">NE01/NJP1002.9</strain>
        <tissue evidence="15">Muscle</tissue>
    </source>
</reference>
<feature type="domain" description="Cadherin" evidence="14">
    <location>
        <begin position="1234"/>
        <end position="1333"/>
    </location>
</feature>
<accession>A0A315VVQ9</accession>
<feature type="domain" description="Cadherin" evidence="14">
    <location>
        <begin position="787"/>
        <end position="895"/>
    </location>
</feature>
<keyword evidence="3" id="KW-1003">Cell membrane</keyword>
<feature type="domain" description="Cadherin" evidence="14">
    <location>
        <begin position="4990"/>
        <end position="5099"/>
    </location>
</feature>
<feature type="domain" description="Cadherin" evidence="14">
    <location>
        <begin position="3541"/>
        <end position="3640"/>
    </location>
</feature>
<feature type="domain" description="Cadherin" evidence="14">
    <location>
        <begin position="6511"/>
        <end position="6610"/>
    </location>
</feature>
<dbReference type="InterPro" id="IPR050174">
    <property type="entry name" value="Protocadherin/Cadherin-CA"/>
</dbReference>
<feature type="transmembrane region" description="Helical" evidence="13">
    <location>
        <begin position="7415"/>
        <end position="7438"/>
    </location>
</feature>
<feature type="domain" description="Cadherin" evidence="14">
    <location>
        <begin position="5618"/>
        <end position="5727"/>
    </location>
</feature>
<feature type="domain" description="Cadherin" evidence="14">
    <location>
        <begin position="432"/>
        <end position="537"/>
    </location>
</feature>
<evidence type="ECO:0000256" key="12">
    <source>
        <dbReference type="PROSITE-ProRule" id="PRU00043"/>
    </source>
</evidence>
<dbReference type="FunFam" id="2.60.40.60:FF:000002">
    <property type="entry name" value="Protocadherin alpha 2"/>
    <property type="match status" value="9"/>
</dbReference>
<comment type="subcellular location">
    <subcellularLocation>
        <location evidence="2">Cell membrane</location>
        <topology evidence="2">Single-pass type I membrane protein</topology>
    </subcellularLocation>
</comment>
<feature type="transmembrane region" description="Helical" evidence="13">
    <location>
        <begin position="5855"/>
        <end position="5878"/>
    </location>
</feature>
<evidence type="ECO:0000256" key="3">
    <source>
        <dbReference type="ARBA" id="ARBA00022475"/>
    </source>
</evidence>
<feature type="domain" description="Cadherin" evidence="14">
    <location>
        <begin position="5250"/>
        <end position="5328"/>
    </location>
</feature>
<feature type="domain" description="Cadherin" evidence="14">
    <location>
        <begin position="5421"/>
        <end position="5511"/>
    </location>
</feature>
<dbReference type="FunFam" id="2.60.40.60:FF:000006">
    <property type="entry name" value="Protocadherin alpha 2"/>
    <property type="match status" value="9"/>
</dbReference>
<feature type="domain" description="Cadherin" evidence="14">
    <location>
        <begin position="4884"/>
        <end position="4989"/>
    </location>
</feature>
<feature type="domain" description="Cadherin" evidence="14">
    <location>
        <begin position="680"/>
        <end position="786"/>
    </location>
</feature>
<evidence type="ECO:0000256" key="5">
    <source>
        <dbReference type="ARBA" id="ARBA00022729"/>
    </source>
</evidence>
<dbReference type="InterPro" id="IPR013164">
    <property type="entry name" value="Cadherin_N"/>
</dbReference>
<feature type="domain" description="Cadherin" evidence="14">
    <location>
        <begin position="1687"/>
        <end position="1794"/>
    </location>
</feature>
<dbReference type="PANTHER" id="PTHR24028">
    <property type="entry name" value="CADHERIN-87A"/>
    <property type="match status" value="1"/>
</dbReference>
<feature type="domain" description="Cadherin" evidence="14">
    <location>
        <begin position="6282"/>
        <end position="6387"/>
    </location>
</feature>
<feature type="domain" description="Cadherin" evidence="14">
    <location>
        <begin position="3882"/>
        <end position="3990"/>
    </location>
</feature>
<dbReference type="FunFam" id="2.60.40.60:FF:000001">
    <property type="entry name" value="Protocadherin alpha 2"/>
    <property type="match status" value="9"/>
</dbReference>
<feature type="domain" description="Cadherin" evidence="14">
    <location>
        <begin position="2550"/>
        <end position="2655"/>
    </location>
</feature>
<dbReference type="InterPro" id="IPR002126">
    <property type="entry name" value="Cadherin-like_dom"/>
</dbReference>
<gene>
    <name evidence="15" type="ORF">CCH79_00006107</name>
</gene>
<feature type="transmembrane region" description="Helical" evidence="13">
    <location>
        <begin position="3761"/>
        <end position="3779"/>
    </location>
</feature>
<feature type="domain" description="Cadherin" evidence="14">
    <location>
        <begin position="3203"/>
        <end position="3310"/>
    </location>
</feature>
<feature type="domain" description="Cadherin" evidence="14">
    <location>
        <begin position="1004"/>
        <end position="1109"/>
    </location>
</feature>
<dbReference type="PANTHER" id="PTHR24028:SF290">
    <property type="entry name" value="PROTOCADHERIN 2 ALPHA A 15-RELATED"/>
    <property type="match status" value="1"/>
</dbReference>
<feature type="domain" description="Cadherin" evidence="14">
    <location>
        <begin position="6174"/>
        <end position="6281"/>
    </location>
</feature>
<dbReference type="EMBL" id="NHOQ01001578">
    <property type="protein sequence ID" value="PWA23523.1"/>
    <property type="molecule type" value="Genomic_DNA"/>
</dbReference>
<feature type="domain" description="Cadherin" evidence="14">
    <location>
        <begin position="4329"/>
        <end position="4428"/>
    </location>
</feature>
<feature type="domain" description="Cadherin" evidence="14">
    <location>
        <begin position="1901"/>
        <end position="2010"/>
    </location>
</feature>
<dbReference type="InterPro" id="IPR015919">
    <property type="entry name" value="Cadherin-like_sf"/>
</dbReference>
<feature type="transmembrane region" description="Helical" evidence="13">
    <location>
        <begin position="7551"/>
        <end position="7572"/>
    </location>
</feature>
<evidence type="ECO:0000256" key="6">
    <source>
        <dbReference type="ARBA" id="ARBA00022737"/>
    </source>
</evidence>
<feature type="domain" description="Cadherin" evidence="14">
    <location>
        <begin position="2025"/>
        <end position="2124"/>
    </location>
</feature>
<keyword evidence="9 13" id="KW-1133">Transmembrane helix</keyword>
<feature type="transmembrane region" description="Helical" evidence="13">
    <location>
        <begin position="1454"/>
        <end position="1475"/>
    </location>
</feature>
<evidence type="ECO:0000313" key="15">
    <source>
        <dbReference type="EMBL" id="PWA23523.1"/>
    </source>
</evidence>
<feature type="domain" description="Cadherin" evidence="14">
    <location>
        <begin position="1578"/>
        <end position="1686"/>
    </location>
</feature>
<dbReference type="Proteomes" id="UP000250572">
    <property type="component" value="Unassembled WGS sequence"/>
</dbReference>
<feature type="domain" description="Cadherin" evidence="14">
    <location>
        <begin position="6065"/>
        <end position="6173"/>
    </location>
</feature>
<feature type="domain" description="Cadherin" evidence="14">
    <location>
        <begin position="6855"/>
        <end position="6963"/>
    </location>
</feature>
<feature type="transmembrane region" description="Helical" evidence="13">
    <location>
        <begin position="1347"/>
        <end position="1370"/>
    </location>
</feature>
<feature type="domain" description="Cadherin" evidence="14">
    <location>
        <begin position="2656"/>
        <end position="2765"/>
    </location>
</feature>
<feature type="domain" description="Cadherin" evidence="14">
    <location>
        <begin position="7178"/>
        <end position="7287"/>
    </location>
</feature>
<feature type="domain" description="Cadherin" evidence="14">
    <location>
        <begin position="108"/>
        <end position="214"/>
    </location>
</feature>
<dbReference type="Pfam" id="PF08266">
    <property type="entry name" value="Cadherin_2"/>
    <property type="match status" value="10"/>
</dbReference>
<feature type="domain" description="Cadherin" evidence="14">
    <location>
        <begin position="2780"/>
        <end position="2879"/>
    </location>
</feature>
<dbReference type="GO" id="GO:0007156">
    <property type="term" value="P:homophilic cell adhesion via plasma membrane adhesion molecules"/>
    <property type="evidence" value="ECO:0007669"/>
    <property type="project" value="InterPro"/>
</dbReference>
<keyword evidence="16" id="KW-1185">Reference proteome</keyword>
<dbReference type="GO" id="GO:0009653">
    <property type="term" value="P:anatomical structure morphogenesis"/>
    <property type="evidence" value="ECO:0007669"/>
    <property type="project" value="UniProtKB-ARBA"/>
</dbReference>
<feature type="domain" description="Cadherin" evidence="14">
    <location>
        <begin position="4560"/>
        <end position="4666"/>
    </location>
</feature>
<evidence type="ECO:0000256" key="13">
    <source>
        <dbReference type="SAM" id="Phobius"/>
    </source>
</evidence>
<feature type="domain" description="Cadherin" evidence="14">
    <location>
        <begin position="538"/>
        <end position="615"/>
    </location>
</feature>
<feature type="domain" description="Cadherin" evidence="14">
    <location>
        <begin position="3775"/>
        <end position="3881"/>
    </location>
</feature>
<evidence type="ECO:0000256" key="9">
    <source>
        <dbReference type="ARBA" id="ARBA00022989"/>
    </source>
</evidence>
<comment type="caution">
    <text evidence="15">The sequence shown here is derived from an EMBL/GenBank/DDBJ whole genome shotgun (WGS) entry which is preliminary data.</text>
</comment>
<feature type="domain" description="Cadherin" evidence="14">
    <location>
        <begin position="324"/>
        <end position="431"/>
    </location>
</feature>
<keyword evidence="8" id="KW-0130">Cell adhesion</keyword>
<feature type="domain" description="Cadherin" evidence="14">
    <location>
        <begin position="5742"/>
        <end position="5841"/>
    </location>
</feature>
<feature type="domain" description="Cadherin" evidence="14">
    <location>
        <begin position="3991"/>
        <end position="4098"/>
    </location>
</feature>
<feature type="domain" description="Cadherin" evidence="14">
    <location>
        <begin position="3311"/>
        <end position="3416"/>
    </location>
</feature>
<keyword evidence="5" id="KW-0732">Signal</keyword>
<dbReference type="SUPFAM" id="SSF49313">
    <property type="entry name" value="Cadherin-like"/>
    <property type="match status" value="59"/>
</dbReference>
<dbReference type="STRING" id="33528.ENSGAFP00000023045"/>
<keyword evidence="4 13" id="KW-0812">Transmembrane</keyword>
<dbReference type="CDD" id="cd11304">
    <property type="entry name" value="Cadherin_repeat"/>
    <property type="match status" value="59"/>
</dbReference>
<feature type="domain" description="Cadherin" evidence="14">
    <location>
        <begin position="2442"/>
        <end position="2549"/>
    </location>
</feature>
<feature type="non-terminal residue" evidence="15">
    <location>
        <position position="7573"/>
    </location>
</feature>
<feature type="domain" description="Cadherin" evidence="14">
    <location>
        <begin position="1795"/>
        <end position="1900"/>
    </location>
</feature>
<evidence type="ECO:0000256" key="2">
    <source>
        <dbReference type="ARBA" id="ARBA00004251"/>
    </source>
</evidence>
<feature type="domain" description="Cadherin" evidence="14">
    <location>
        <begin position="215"/>
        <end position="323"/>
    </location>
</feature>
<dbReference type="InterPro" id="IPR032455">
    <property type="entry name" value="Cadherin_C"/>
</dbReference>
<feature type="domain" description="Cadherin" evidence="14">
    <location>
        <begin position="2226"/>
        <end position="2332"/>
    </location>
</feature>
<feature type="domain" description="Cadherin" evidence="14">
    <location>
        <begin position="4776"/>
        <end position="4883"/>
    </location>
</feature>
<feature type="domain" description="Cadherin" evidence="14">
    <location>
        <begin position="4099"/>
        <end position="4204"/>
    </location>
</feature>
<feature type="transmembrane region" description="Helical" evidence="13">
    <location>
        <begin position="15"/>
        <end position="40"/>
    </location>
</feature>
<evidence type="ECO:0000256" key="11">
    <source>
        <dbReference type="ARBA" id="ARBA00023180"/>
    </source>
</evidence>
<evidence type="ECO:0000256" key="8">
    <source>
        <dbReference type="ARBA" id="ARBA00022889"/>
    </source>
</evidence>
<feature type="domain" description="Cadherin" evidence="14">
    <location>
        <begin position="5329"/>
        <end position="5419"/>
    </location>
</feature>
<dbReference type="FunFam" id="2.60.40.60:FF:000129">
    <property type="entry name" value="protocadherin alpha-C2 isoform X1"/>
    <property type="match status" value="10"/>
</dbReference>
<keyword evidence="11" id="KW-0325">Glycoprotein</keyword>
<keyword evidence="7 12" id="KW-0106">Calcium</keyword>
<feature type="domain" description="Cadherin" evidence="14">
    <location>
        <begin position="3094"/>
        <end position="3202"/>
    </location>
</feature>
<evidence type="ECO:0000256" key="4">
    <source>
        <dbReference type="ARBA" id="ARBA00022692"/>
    </source>
</evidence>
<evidence type="ECO:0000256" key="7">
    <source>
        <dbReference type="ARBA" id="ARBA00022837"/>
    </source>
</evidence>